<dbReference type="AlphaFoldDB" id="R2REK9"/>
<organism evidence="5 7">
    <name type="scientific">Enterococcus malodoratus ATCC 43197</name>
    <dbReference type="NCBI Taxonomy" id="1158601"/>
    <lineage>
        <taxon>Bacteria</taxon>
        <taxon>Bacillati</taxon>
        <taxon>Bacillota</taxon>
        <taxon>Bacilli</taxon>
        <taxon>Lactobacillales</taxon>
        <taxon>Enterococcaceae</taxon>
        <taxon>Enterococcus</taxon>
    </lineage>
</organism>
<dbReference type="GO" id="GO:0003700">
    <property type="term" value="F:DNA-binding transcription factor activity"/>
    <property type="evidence" value="ECO:0007669"/>
    <property type="project" value="InterPro"/>
</dbReference>
<dbReference type="PROSITE" id="PS01124">
    <property type="entry name" value="HTH_ARAC_FAMILY_2"/>
    <property type="match status" value="1"/>
</dbReference>
<evidence type="ECO:0000256" key="3">
    <source>
        <dbReference type="ARBA" id="ARBA00023163"/>
    </source>
</evidence>
<dbReference type="PANTHER" id="PTHR43280">
    <property type="entry name" value="ARAC-FAMILY TRANSCRIPTIONAL REGULATOR"/>
    <property type="match status" value="1"/>
</dbReference>
<dbReference type="SUPFAM" id="SSF46689">
    <property type="entry name" value="Homeodomain-like"/>
    <property type="match status" value="1"/>
</dbReference>
<dbReference type="Gene3D" id="1.10.10.60">
    <property type="entry name" value="Homeodomain-like"/>
    <property type="match status" value="1"/>
</dbReference>
<dbReference type="Proteomes" id="UP000013783">
    <property type="component" value="Unassembled WGS sequence"/>
</dbReference>
<evidence type="ECO:0000256" key="1">
    <source>
        <dbReference type="ARBA" id="ARBA00023015"/>
    </source>
</evidence>
<dbReference type="PATRIC" id="fig|1158601.3.peg.1653"/>
<dbReference type="Proteomes" id="UP000014148">
    <property type="component" value="Unassembled WGS sequence"/>
</dbReference>
<protein>
    <recommendedName>
        <fullName evidence="4">HTH araC/xylS-type domain-containing protein</fullName>
    </recommendedName>
</protein>
<dbReference type="STRING" id="71451.RV07_GL002621"/>
<dbReference type="GO" id="GO:0043565">
    <property type="term" value="F:sequence-specific DNA binding"/>
    <property type="evidence" value="ECO:0007669"/>
    <property type="project" value="InterPro"/>
</dbReference>
<dbReference type="InterPro" id="IPR018060">
    <property type="entry name" value="HTH_AraC"/>
</dbReference>
<reference evidence="6 8" key="2">
    <citation type="submission" date="2013-03" db="EMBL/GenBank/DDBJ databases">
        <title>The Genome Sequence of Enterococcus malodoratus ATCC_43197 (PacBio/Illumina hybrid assembly).</title>
        <authorList>
            <consortium name="The Broad Institute Genomics Platform"/>
            <consortium name="The Broad Institute Genome Sequencing Center for Infectious Disease"/>
            <person name="Earl A."/>
            <person name="Russ C."/>
            <person name="Gilmore M."/>
            <person name="Surin D."/>
            <person name="Walker B."/>
            <person name="Young S."/>
            <person name="Zeng Q."/>
            <person name="Gargeya S."/>
            <person name="Fitzgerald M."/>
            <person name="Haas B."/>
            <person name="Abouelleil A."/>
            <person name="Allen A.W."/>
            <person name="Alvarado L."/>
            <person name="Arachchi H.M."/>
            <person name="Berlin A.M."/>
            <person name="Chapman S.B."/>
            <person name="Gainer-Dewar J."/>
            <person name="Goldberg J."/>
            <person name="Griggs A."/>
            <person name="Gujja S."/>
            <person name="Hansen M."/>
            <person name="Howarth C."/>
            <person name="Imamovic A."/>
            <person name="Ireland A."/>
            <person name="Larimer J."/>
            <person name="McCowan C."/>
            <person name="Murphy C."/>
            <person name="Pearson M."/>
            <person name="Poon T.W."/>
            <person name="Priest M."/>
            <person name="Roberts A."/>
            <person name="Saif S."/>
            <person name="Shea T."/>
            <person name="Sisk P."/>
            <person name="Sykes S."/>
            <person name="Wortman J."/>
            <person name="Nusbaum C."/>
            <person name="Birren B."/>
        </authorList>
    </citation>
    <scope>NUCLEOTIDE SEQUENCE [LARGE SCALE GENOMIC DNA]</scope>
    <source>
        <strain evidence="6 8">ATCC 43197</strain>
    </source>
</reference>
<evidence type="ECO:0000313" key="6">
    <source>
        <dbReference type="EMBL" id="EOT64534.1"/>
    </source>
</evidence>
<keyword evidence="8" id="KW-1185">Reference proteome</keyword>
<feature type="domain" description="HTH araC/xylS-type" evidence="4">
    <location>
        <begin position="161"/>
        <end position="260"/>
    </location>
</feature>
<dbReference type="RefSeq" id="WP_010740531.1">
    <property type="nucleotide sequence ID" value="NZ_KB946250.1"/>
</dbReference>
<accession>R2REK9</accession>
<dbReference type="PANTHER" id="PTHR43280:SF2">
    <property type="entry name" value="HTH-TYPE TRANSCRIPTIONAL REGULATOR EXSA"/>
    <property type="match status" value="1"/>
</dbReference>
<evidence type="ECO:0000313" key="7">
    <source>
        <dbReference type="Proteomes" id="UP000013783"/>
    </source>
</evidence>
<comment type="caution">
    <text evidence="5">The sequence shown here is derived from an EMBL/GenBank/DDBJ whole genome shotgun (WGS) entry which is preliminary data.</text>
</comment>
<evidence type="ECO:0000259" key="4">
    <source>
        <dbReference type="PROSITE" id="PS01124"/>
    </source>
</evidence>
<keyword evidence="3" id="KW-0804">Transcription</keyword>
<sequence>MLNKESIYQSSLPKIDENSIIVAPHQLLRPYIATYMFTNPSTMPDQQTILPTISSTLVCTFQNGQFTAGLRGVNTRPAMIADYARQFDFMFLVEFHAAGLFPFIRIDQNHLMNEGFLLADLNQALYTEIAEAYYTAADIPDLAGKLDVIFLTHLSENEINSTFSLAFEKLLAANGAIRVKDLATETYYSEKHLNRLFMKYAGTKIKTCSRIIRMKNAADLLKANYPAGQLFEQTGHHDYAHFVHDFTTIYGITPKEYLAKMSLFYNDPYKL</sequence>
<dbReference type="SMART" id="SM00342">
    <property type="entry name" value="HTH_ARAC"/>
    <property type="match status" value="1"/>
</dbReference>
<dbReference type="InterPro" id="IPR009057">
    <property type="entry name" value="Homeodomain-like_sf"/>
</dbReference>
<reference evidence="5 7" key="1">
    <citation type="submission" date="2013-02" db="EMBL/GenBank/DDBJ databases">
        <title>The Genome Sequence of Enterococcus malodoratus ATCC_43197.</title>
        <authorList>
            <consortium name="The Broad Institute Genome Sequencing Platform"/>
            <consortium name="The Broad Institute Genome Sequencing Center for Infectious Disease"/>
            <person name="Earl A.M."/>
            <person name="Gilmore M.S."/>
            <person name="Lebreton F."/>
            <person name="Walker B."/>
            <person name="Young S.K."/>
            <person name="Zeng Q."/>
            <person name="Gargeya S."/>
            <person name="Fitzgerald M."/>
            <person name="Haas B."/>
            <person name="Abouelleil A."/>
            <person name="Alvarado L."/>
            <person name="Arachchi H.M."/>
            <person name="Berlin A.M."/>
            <person name="Chapman S.B."/>
            <person name="Dewar J."/>
            <person name="Goldberg J."/>
            <person name="Griggs A."/>
            <person name="Gujja S."/>
            <person name="Hansen M."/>
            <person name="Howarth C."/>
            <person name="Imamovic A."/>
            <person name="Larimer J."/>
            <person name="McCowan C."/>
            <person name="Murphy C."/>
            <person name="Neiman D."/>
            <person name="Pearson M."/>
            <person name="Priest M."/>
            <person name="Roberts A."/>
            <person name="Saif S."/>
            <person name="Shea T."/>
            <person name="Sisk P."/>
            <person name="Sykes S."/>
            <person name="Wortman J."/>
            <person name="Nusbaum C."/>
            <person name="Birren B."/>
        </authorList>
    </citation>
    <scope>NUCLEOTIDE SEQUENCE [LARGE SCALE GENOMIC DNA]</scope>
    <source>
        <strain evidence="5 7">ATCC 43197</strain>
    </source>
</reference>
<keyword evidence="2" id="KW-0238">DNA-binding</keyword>
<gene>
    <name evidence="6" type="ORF">I585_03734</name>
    <name evidence="5" type="ORF">UAI_01687</name>
</gene>
<dbReference type="Pfam" id="PF20240">
    <property type="entry name" value="DUF6597"/>
    <property type="match status" value="1"/>
</dbReference>
<evidence type="ECO:0000256" key="2">
    <source>
        <dbReference type="ARBA" id="ARBA00023125"/>
    </source>
</evidence>
<evidence type="ECO:0000313" key="5">
    <source>
        <dbReference type="EMBL" id="EOH79041.1"/>
    </source>
</evidence>
<dbReference type="eggNOG" id="COG2207">
    <property type="taxonomic scope" value="Bacteria"/>
</dbReference>
<evidence type="ECO:0000313" key="8">
    <source>
        <dbReference type="Proteomes" id="UP000014148"/>
    </source>
</evidence>
<dbReference type="OrthoDB" id="323290at2"/>
<dbReference type="Pfam" id="PF12833">
    <property type="entry name" value="HTH_18"/>
    <property type="match status" value="1"/>
</dbReference>
<dbReference type="InterPro" id="IPR046532">
    <property type="entry name" value="DUF6597"/>
</dbReference>
<proteinExistence type="predicted"/>
<dbReference type="EMBL" id="ASWA01000004">
    <property type="protein sequence ID" value="EOT64534.1"/>
    <property type="molecule type" value="Genomic_DNA"/>
</dbReference>
<dbReference type="EMBL" id="AJAK01000011">
    <property type="protein sequence ID" value="EOH79041.1"/>
    <property type="molecule type" value="Genomic_DNA"/>
</dbReference>
<keyword evidence="1" id="KW-0805">Transcription regulation</keyword>
<name>R2REK9_9ENTE</name>